<comment type="pathway">
    <text evidence="1 13">One-carbon metabolism; tetrahydrofolate interconversion.</text>
</comment>
<sequence>MSDTAQIIDGKAIAKQIRDELAVDVVEFIQNNSVVPCLAAVLVGDDPASEVYVRNKRRACEHVGIDSQLHRLPADTTQDELLDLVAKLNKDNEVHGILVQLPLPAGLDADQILLAVSPAKDVDAFHPTNVGRLVQGKPRFLPCTPHGVMQLLKRTGIDTAGQHAVVVGRSDIVGKPLAQLLSARGADATVTVCHSRTNDLPGITRQADILIAAIGKPEFITGDMIKPGAVVIDVGVNRTDAGLVGDVEFESASKVASHITPVPGGVGPMTIAMLLVNTLRAAQALEQ</sequence>
<comment type="caution">
    <text evidence="16">The sequence shown here is derived from an EMBL/GenBank/DDBJ whole genome shotgun (WGS) entry which is preliminary data.</text>
</comment>
<dbReference type="EMBL" id="JAMXLR010000015">
    <property type="protein sequence ID" value="MCO6042939.1"/>
    <property type="molecule type" value="Genomic_DNA"/>
</dbReference>
<dbReference type="PROSITE" id="PS00767">
    <property type="entry name" value="THF_DHG_CYH_2"/>
    <property type="match status" value="1"/>
</dbReference>
<evidence type="ECO:0000313" key="16">
    <source>
        <dbReference type="EMBL" id="MCO6042939.1"/>
    </source>
</evidence>
<dbReference type="NCBIfam" id="NF008058">
    <property type="entry name" value="PRK10792.1"/>
    <property type="match status" value="1"/>
</dbReference>
<dbReference type="InterPro" id="IPR020630">
    <property type="entry name" value="THF_DH/CycHdrlase_cat_dom"/>
</dbReference>
<dbReference type="GO" id="GO:0005829">
    <property type="term" value="C:cytosol"/>
    <property type="evidence" value="ECO:0007669"/>
    <property type="project" value="TreeGrafter"/>
</dbReference>
<evidence type="ECO:0000256" key="12">
    <source>
        <dbReference type="ARBA" id="ARBA00036357"/>
    </source>
</evidence>
<protein>
    <recommendedName>
        <fullName evidence="13">Bifunctional protein FolD</fullName>
    </recommendedName>
    <domain>
        <recommendedName>
            <fullName evidence="13">Methylenetetrahydrofolate dehydrogenase</fullName>
            <ecNumber evidence="13">1.5.1.5</ecNumber>
        </recommendedName>
    </domain>
    <domain>
        <recommendedName>
            <fullName evidence="13">Methenyltetrahydrofolate cyclohydrolase</fullName>
            <ecNumber evidence="13">3.5.4.9</ecNumber>
        </recommendedName>
    </domain>
</protein>
<evidence type="ECO:0000313" key="17">
    <source>
        <dbReference type="Proteomes" id="UP001155241"/>
    </source>
</evidence>
<dbReference type="Pfam" id="PF00763">
    <property type="entry name" value="THF_DHG_CYH"/>
    <property type="match status" value="1"/>
</dbReference>
<evidence type="ECO:0000256" key="10">
    <source>
        <dbReference type="ARBA" id="ARBA00023167"/>
    </source>
</evidence>
<evidence type="ECO:0000256" key="4">
    <source>
        <dbReference type="ARBA" id="ARBA00022605"/>
    </source>
</evidence>
<keyword evidence="9 13" id="KW-0368">Histidine biosynthesis</keyword>
<keyword evidence="11 13" id="KW-0511">Multifunctional enzyme</keyword>
<evidence type="ECO:0000256" key="6">
    <source>
        <dbReference type="ARBA" id="ARBA00022801"/>
    </source>
</evidence>
<proteinExistence type="inferred from homology"/>
<evidence type="ECO:0000256" key="9">
    <source>
        <dbReference type="ARBA" id="ARBA00023102"/>
    </source>
</evidence>
<dbReference type="PRINTS" id="PR00085">
    <property type="entry name" value="THFDHDRGNASE"/>
</dbReference>
<dbReference type="PANTHER" id="PTHR48099">
    <property type="entry name" value="C-1-TETRAHYDROFOLATE SYNTHASE, CYTOPLASMIC-RELATED"/>
    <property type="match status" value="1"/>
</dbReference>
<comment type="function">
    <text evidence="13">Catalyzes the oxidation of 5,10-methylenetetrahydrofolate to 5,10-methenyltetrahydrofolate and then the hydrolysis of 5,10-methenyltetrahydrofolate to 10-formyltetrahydrofolate.</text>
</comment>
<dbReference type="GO" id="GO:0035999">
    <property type="term" value="P:tetrahydrofolate interconversion"/>
    <property type="evidence" value="ECO:0007669"/>
    <property type="project" value="UniProtKB-UniRule"/>
</dbReference>
<dbReference type="SUPFAM" id="SSF51735">
    <property type="entry name" value="NAD(P)-binding Rossmann-fold domains"/>
    <property type="match status" value="1"/>
</dbReference>
<comment type="catalytic activity">
    <reaction evidence="12 13">
        <text>(6R)-5,10-methenyltetrahydrofolate + H2O = (6R)-10-formyltetrahydrofolate + H(+)</text>
        <dbReference type="Rhea" id="RHEA:23700"/>
        <dbReference type="ChEBI" id="CHEBI:15377"/>
        <dbReference type="ChEBI" id="CHEBI:15378"/>
        <dbReference type="ChEBI" id="CHEBI:57455"/>
        <dbReference type="ChEBI" id="CHEBI:195366"/>
        <dbReference type="EC" id="3.5.4.9"/>
    </reaction>
</comment>
<dbReference type="CDD" id="cd01080">
    <property type="entry name" value="NAD_bind_m-THF_DH_Cyclohyd"/>
    <property type="match status" value="1"/>
</dbReference>
<dbReference type="FunFam" id="3.40.50.720:FF:000006">
    <property type="entry name" value="Bifunctional protein FolD"/>
    <property type="match status" value="1"/>
</dbReference>
<dbReference type="SUPFAM" id="SSF53223">
    <property type="entry name" value="Aminoacid dehydrogenase-like, N-terminal domain"/>
    <property type="match status" value="1"/>
</dbReference>
<dbReference type="InterPro" id="IPR020867">
    <property type="entry name" value="THF_DH/CycHdrlase_CS"/>
</dbReference>
<comment type="catalytic activity">
    <reaction evidence="13">
        <text>(6R)-5,10-methylene-5,6,7,8-tetrahydrofolate + NADP(+) = (6R)-5,10-methenyltetrahydrofolate + NADPH</text>
        <dbReference type="Rhea" id="RHEA:22812"/>
        <dbReference type="ChEBI" id="CHEBI:15636"/>
        <dbReference type="ChEBI" id="CHEBI:57455"/>
        <dbReference type="ChEBI" id="CHEBI:57783"/>
        <dbReference type="ChEBI" id="CHEBI:58349"/>
        <dbReference type="EC" id="1.5.1.5"/>
    </reaction>
</comment>
<dbReference type="HAMAP" id="MF_01576">
    <property type="entry name" value="THF_DHG_CYH"/>
    <property type="match status" value="1"/>
</dbReference>
<evidence type="ECO:0000256" key="11">
    <source>
        <dbReference type="ARBA" id="ARBA00023268"/>
    </source>
</evidence>
<dbReference type="InterPro" id="IPR000672">
    <property type="entry name" value="THF_DH/CycHdrlase"/>
</dbReference>
<dbReference type="PROSITE" id="PS00766">
    <property type="entry name" value="THF_DHG_CYH_1"/>
    <property type="match status" value="1"/>
</dbReference>
<evidence type="ECO:0000259" key="14">
    <source>
        <dbReference type="Pfam" id="PF00763"/>
    </source>
</evidence>
<dbReference type="GO" id="GO:0004477">
    <property type="term" value="F:methenyltetrahydrofolate cyclohydrolase activity"/>
    <property type="evidence" value="ECO:0007669"/>
    <property type="project" value="UniProtKB-UniRule"/>
</dbReference>
<dbReference type="InterPro" id="IPR046346">
    <property type="entry name" value="Aminoacid_DH-like_N_sf"/>
</dbReference>
<dbReference type="Gene3D" id="3.40.50.720">
    <property type="entry name" value="NAD(P)-binding Rossmann-like Domain"/>
    <property type="match status" value="1"/>
</dbReference>
<comment type="similarity">
    <text evidence="13">Belongs to the tetrahydrofolate dehydrogenase/cyclohydrolase family.</text>
</comment>
<dbReference type="RefSeq" id="WP_252851039.1">
    <property type="nucleotide sequence ID" value="NZ_JAMXLR010000015.1"/>
</dbReference>
<dbReference type="Pfam" id="PF02882">
    <property type="entry name" value="THF_DHG_CYH_C"/>
    <property type="match status" value="1"/>
</dbReference>
<dbReference type="GO" id="GO:0009086">
    <property type="term" value="P:methionine biosynthetic process"/>
    <property type="evidence" value="ECO:0007669"/>
    <property type="project" value="UniProtKB-KW"/>
</dbReference>
<dbReference type="FunFam" id="3.40.50.10860:FF:000001">
    <property type="entry name" value="Bifunctional protein FolD"/>
    <property type="match status" value="1"/>
</dbReference>
<keyword evidence="5 13" id="KW-0658">Purine biosynthesis</keyword>
<comment type="subunit">
    <text evidence="2 13">Homodimer.</text>
</comment>
<reference evidence="16" key="1">
    <citation type="submission" date="2022-06" db="EMBL/GenBank/DDBJ databases">
        <title>Aeoliella straminimaris, a novel planctomycete from sediments.</title>
        <authorList>
            <person name="Vitorino I.R."/>
            <person name="Lage O.M."/>
        </authorList>
    </citation>
    <scope>NUCLEOTIDE SEQUENCE</scope>
    <source>
        <strain evidence="16">ICT_H6.2</strain>
    </source>
</reference>
<evidence type="ECO:0000256" key="13">
    <source>
        <dbReference type="HAMAP-Rule" id="MF_01576"/>
    </source>
</evidence>
<evidence type="ECO:0000256" key="8">
    <source>
        <dbReference type="ARBA" id="ARBA00023002"/>
    </source>
</evidence>
<dbReference type="GO" id="GO:0004488">
    <property type="term" value="F:methylenetetrahydrofolate dehydrogenase (NADP+) activity"/>
    <property type="evidence" value="ECO:0007669"/>
    <property type="project" value="UniProtKB-UniRule"/>
</dbReference>
<evidence type="ECO:0000256" key="1">
    <source>
        <dbReference type="ARBA" id="ARBA00004777"/>
    </source>
</evidence>
<evidence type="ECO:0000256" key="5">
    <source>
        <dbReference type="ARBA" id="ARBA00022755"/>
    </source>
</evidence>
<dbReference type="InterPro" id="IPR036291">
    <property type="entry name" value="NAD(P)-bd_dom_sf"/>
</dbReference>
<dbReference type="GO" id="GO:0006164">
    <property type="term" value="P:purine nucleotide biosynthetic process"/>
    <property type="evidence" value="ECO:0007669"/>
    <property type="project" value="UniProtKB-KW"/>
</dbReference>
<keyword evidence="7 13" id="KW-0521">NADP</keyword>
<name>A0A9X2F6Y5_9BACT</name>
<gene>
    <name evidence="13 16" type="primary">folD</name>
    <name evidence="16" type="ORF">NG895_03365</name>
</gene>
<evidence type="ECO:0000256" key="3">
    <source>
        <dbReference type="ARBA" id="ARBA00022563"/>
    </source>
</evidence>
<dbReference type="AlphaFoldDB" id="A0A9X2F6Y5"/>
<evidence type="ECO:0000256" key="7">
    <source>
        <dbReference type="ARBA" id="ARBA00022857"/>
    </source>
</evidence>
<dbReference type="NCBIfam" id="NF010783">
    <property type="entry name" value="PRK14186.1"/>
    <property type="match status" value="1"/>
</dbReference>
<dbReference type="Proteomes" id="UP001155241">
    <property type="component" value="Unassembled WGS sequence"/>
</dbReference>
<keyword evidence="17" id="KW-1185">Reference proteome</keyword>
<organism evidence="16 17">
    <name type="scientific">Aeoliella straminimaris</name>
    <dbReference type="NCBI Taxonomy" id="2954799"/>
    <lineage>
        <taxon>Bacteria</taxon>
        <taxon>Pseudomonadati</taxon>
        <taxon>Planctomycetota</taxon>
        <taxon>Planctomycetia</taxon>
        <taxon>Pirellulales</taxon>
        <taxon>Lacipirellulaceae</taxon>
        <taxon>Aeoliella</taxon>
    </lineage>
</organism>
<evidence type="ECO:0000256" key="2">
    <source>
        <dbReference type="ARBA" id="ARBA00011738"/>
    </source>
</evidence>
<keyword evidence="6 13" id="KW-0378">Hydrolase</keyword>
<evidence type="ECO:0000259" key="15">
    <source>
        <dbReference type="Pfam" id="PF02882"/>
    </source>
</evidence>
<dbReference type="InterPro" id="IPR020631">
    <property type="entry name" value="THF_DH/CycHdrlase_NAD-bd_dom"/>
</dbReference>
<feature type="binding site" evidence="13">
    <location>
        <begin position="168"/>
        <end position="170"/>
    </location>
    <ligand>
        <name>NADP(+)</name>
        <dbReference type="ChEBI" id="CHEBI:58349"/>
    </ligand>
</feature>
<dbReference type="PANTHER" id="PTHR48099:SF5">
    <property type="entry name" value="C-1-TETRAHYDROFOLATE SYNTHASE, CYTOPLASMIC"/>
    <property type="match status" value="1"/>
</dbReference>
<feature type="binding site" evidence="13">
    <location>
        <position position="236"/>
    </location>
    <ligand>
        <name>NADP(+)</name>
        <dbReference type="ChEBI" id="CHEBI:58349"/>
    </ligand>
</feature>
<dbReference type="GO" id="GO:0000105">
    <property type="term" value="P:L-histidine biosynthetic process"/>
    <property type="evidence" value="ECO:0007669"/>
    <property type="project" value="UniProtKB-KW"/>
</dbReference>
<accession>A0A9X2F6Y5</accession>
<feature type="domain" description="Tetrahydrofolate dehydrogenase/cyclohydrolase catalytic" evidence="14">
    <location>
        <begin position="8"/>
        <end position="123"/>
    </location>
</feature>
<dbReference type="Gene3D" id="3.40.50.10860">
    <property type="entry name" value="Leucine Dehydrogenase, chain A, domain 1"/>
    <property type="match status" value="1"/>
</dbReference>
<keyword evidence="4 13" id="KW-0028">Amino-acid biosynthesis</keyword>
<keyword evidence="8 13" id="KW-0560">Oxidoreductase</keyword>
<dbReference type="EC" id="3.5.4.9" evidence="13"/>
<comment type="caution">
    <text evidence="13">Lacks conserved residue(s) required for the propagation of feature annotation.</text>
</comment>
<keyword evidence="3 13" id="KW-0554">One-carbon metabolism</keyword>
<keyword evidence="10 13" id="KW-0486">Methionine biosynthesis</keyword>
<dbReference type="EC" id="1.5.1.5" evidence="13"/>
<feature type="domain" description="Tetrahydrofolate dehydrogenase/cyclohydrolase NAD(P)-binding" evidence="15">
    <location>
        <begin position="142"/>
        <end position="283"/>
    </location>
</feature>